<feature type="region of interest" description="Disordered" evidence="1">
    <location>
        <begin position="66"/>
        <end position="91"/>
    </location>
</feature>
<name>A0AAN7QM18_9MYRT</name>
<dbReference type="InterPro" id="IPR011112">
    <property type="entry name" value="Rho-like_N"/>
</dbReference>
<dbReference type="Pfam" id="PF07498">
    <property type="entry name" value="Rho_N"/>
    <property type="match status" value="1"/>
</dbReference>
<feature type="compositionally biased region" description="Basic and acidic residues" evidence="1">
    <location>
        <begin position="263"/>
        <end position="275"/>
    </location>
</feature>
<feature type="compositionally biased region" description="Low complexity" evidence="1">
    <location>
        <begin position="111"/>
        <end position="122"/>
    </location>
</feature>
<evidence type="ECO:0000259" key="2">
    <source>
        <dbReference type="SMART" id="SM00959"/>
    </source>
</evidence>
<accession>A0AAN7QM18</accession>
<comment type="caution">
    <text evidence="3">The sequence shown here is derived from an EMBL/GenBank/DDBJ whole genome shotgun (WGS) entry which is preliminary data.</text>
</comment>
<gene>
    <name evidence="3" type="ORF">SAY87_031743</name>
</gene>
<dbReference type="EMBL" id="JAXIOK010000005">
    <property type="protein sequence ID" value="KAK4771211.1"/>
    <property type="molecule type" value="Genomic_DNA"/>
</dbReference>
<dbReference type="GO" id="GO:0006353">
    <property type="term" value="P:DNA-templated transcription termination"/>
    <property type="evidence" value="ECO:0007669"/>
    <property type="project" value="InterPro"/>
</dbReference>
<dbReference type="AlphaFoldDB" id="A0AAN7QM18"/>
<proteinExistence type="predicted"/>
<dbReference type="PANTHER" id="PTHR34449">
    <property type="entry name" value="RHO TERMINATION FACTOR"/>
    <property type="match status" value="1"/>
</dbReference>
<feature type="compositionally biased region" description="Acidic residues" evidence="1">
    <location>
        <begin position="312"/>
        <end position="321"/>
    </location>
</feature>
<sequence>MELIAGAPGYGPPEGKCRIGSGYCRTIVGVSPRATFVEHHRCNSQVSFSSLEPFPKRAILCCKSSSRASGRNPDFPRHNRHGFSSGKNIPIEEKESFDMLNEVDRSSSKNGPILSIPSSSGPQATTVPGPREKEIVELFRKVQAQLRERAATREEKKSQDGMKGHGKENETVDSLLKLLKKHSVEQTKRKNMETTIRNPSKDQTEQVAPSLDDRRPGVFDSGSRTIRDRAQLPNNNASHSRPISNFRRRPIPRVRYPPYNLETKSDRNQVDMHPELEDEPELEPKPVLEEAHEVDQGPVFSDEAVYNHMSDSDDTELDESESIGYGEAQDQFETEDVTKLKLVELRALAKSRGIKGFSKMKKSDLLELLSGSSV</sequence>
<feature type="region of interest" description="Disordered" evidence="1">
    <location>
        <begin position="255"/>
        <end position="280"/>
    </location>
</feature>
<dbReference type="Proteomes" id="UP001345219">
    <property type="component" value="Chromosome 24"/>
</dbReference>
<feature type="region of interest" description="Disordered" evidence="1">
    <location>
        <begin position="147"/>
        <end position="170"/>
    </location>
</feature>
<dbReference type="PANTHER" id="PTHR34449:SF5">
    <property type="entry name" value="ATP BINDING _ ATPASE"/>
    <property type="match status" value="1"/>
</dbReference>
<evidence type="ECO:0000313" key="4">
    <source>
        <dbReference type="Proteomes" id="UP001345219"/>
    </source>
</evidence>
<organism evidence="3 4">
    <name type="scientific">Trapa incisa</name>
    <dbReference type="NCBI Taxonomy" id="236973"/>
    <lineage>
        <taxon>Eukaryota</taxon>
        <taxon>Viridiplantae</taxon>
        <taxon>Streptophyta</taxon>
        <taxon>Embryophyta</taxon>
        <taxon>Tracheophyta</taxon>
        <taxon>Spermatophyta</taxon>
        <taxon>Magnoliopsida</taxon>
        <taxon>eudicotyledons</taxon>
        <taxon>Gunneridae</taxon>
        <taxon>Pentapetalae</taxon>
        <taxon>rosids</taxon>
        <taxon>malvids</taxon>
        <taxon>Myrtales</taxon>
        <taxon>Lythraceae</taxon>
        <taxon>Trapa</taxon>
    </lineage>
</organism>
<feature type="region of interest" description="Disordered" evidence="1">
    <location>
        <begin position="185"/>
        <end position="225"/>
    </location>
</feature>
<evidence type="ECO:0000313" key="3">
    <source>
        <dbReference type="EMBL" id="KAK4771211.1"/>
    </source>
</evidence>
<feature type="region of interest" description="Disordered" evidence="1">
    <location>
        <begin position="103"/>
        <end position="130"/>
    </location>
</feature>
<feature type="region of interest" description="Disordered" evidence="1">
    <location>
        <begin position="292"/>
        <end position="331"/>
    </location>
</feature>
<protein>
    <recommendedName>
        <fullName evidence="2">Rho termination factor-like N-terminal domain-containing protein</fullName>
    </recommendedName>
</protein>
<feature type="domain" description="Rho termination factor-like N-terminal" evidence="2">
    <location>
        <begin position="336"/>
        <end position="372"/>
    </location>
</feature>
<dbReference type="SMART" id="SM00959">
    <property type="entry name" value="Rho_N"/>
    <property type="match status" value="1"/>
</dbReference>
<reference evidence="3 4" key="1">
    <citation type="journal article" date="2023" name="Hortic Res">
        <title>Pangenome of water caltrop reveals structural variations and asymmetric subgenome divergence after allopolyploidization.</title>
        <authorList>
            <person name="Zhang X."/>
            <person name="Chen Y."/>
            <person name="Wang L."/>
            <person name="Yuan Y."/>
            <person name="Fang M."/>
            <person name="Shi L."/>
            <person name="Lu R."/>
            <person name="Comes H.P."/>
            <person name="Ma Y."/>
            <person name="Chen Y."/>
            <person name="Huang G."/>
            <person name="Zhou Y."/>
            <person name="Zheng Z."/>
            <person name="Qiu Y."/>
        </authorList>
    </citation>
    <scope>NUCLEOTIDE SEQUENCE [LARGE SCALE GENOMIC DNA]</scope>
    <source>
        <tissue evidence="3">Roots</tissue>
    </source>
</reference>
<evidence type="ECO:0000256" key="1">
    <source>
        <dbReference type="SAM" id="MobiDB-lite"/>
    </source>
</evidence>
<keyword evidence="4" id="KW-1185">Reference proteome</keyword>